<evidence type="ECO:0000313" key="3">
    <source>
        <dbReference type="EMBL" id="UZD23154.1"/>
    </source>
</evidence>
<keyword evidence="1" id="KW-0238">DNA-binding</keyword>
<dbReference type="EMBL" id="CP110226">
    <property type="protein sequence ID" value="UZD23154.1"/>
    <property type="molecule type" value="Genomic_DNA"/>
</dbReference>
<sequence length="227" mass="26211">MERIIAKTKIDVNKNLFLKDPISSDIGCSIVKEGAKLIDELGLENFTFKKLSQKIDVSEAAIYRYFDNKHMLLLYLTGWYWAWLEINFVYATANLASADAKLDVGLDLMVNGPIFKKNEFLDPVCLYKIIINESFKVYYTKSVDEEHKKGFFTDVYKFGDRISEVISEISPSYQFPVTLAFTVVESSILQAFNVQHLPEMTDNVLNVQKRKEFFRQLIINTVHNGHQ</sequence>
<evidence type="ECO:0000259" key="2">
    <source>
        <dbReference type="Pfam" id="PF00440"/>
    </source>
</evidence>
<evidence type="ECO:0000256" key="1">
    <source>
        <dbReference type="ARBA" id="ARBA00023125"/>
    </source>
</evidence>
<dbReference type="InterPro" id="IPR009057">
    <property type="entry name" value="Homeodomain-like_sf"/>
</dbReference>
<dbReference type="Gene3D" id="1.10.10.60">
    <property type="entry name" value="Homeodomain-like"/>
    <property type="match status" value="1"/>
</dbReference>
<dbReference type="SUPFAM" id="SSF46689">
    <property type="entry name" value="Homeodomain-like"/>
    <property type="match status" value="1"/>
</dbReference>
<keyword evidence="4" id="KW-1185">Reference proteome</keyword>
<dbReference type="Pfam" id="PF00440">
    <property type="entry name" value="TetR_N"/>
    <property type="match status" value="1"/>
</dbReference>
<dbReference type="PRINTS" id="PR00455">
    <property type="entry name" value="HTHTETR"/>
</dbReference>
<organism evidence="3 4">
    <name type="scientific">Algoriphagus halophytocola</name>
    <dbReference type="NCBI Taxonomy" id="2991499"/>
    <lineage>
        <taxon>Bacteria</taxon>
        <taxon>Pseudomonadati</taxon>
        <taxon>Bacteroidota</taxon>
        <taxon>Cytophagia</taxon>
        <taxon>Cytophagales</taxon>
        <taxon>Cyclobacteriaceae</taxon>
        <taxon>Algoriphagus</taxon>
    </lineage>
</organism>
<evidence type="ECO:0000313" key="4">
    <source>
        <dbReference type="Proteomes" id="UP001163156"/>
    </source>
</evidence>
<name>A0ABY6MLS8_9BACT</name>
<dbReference type="Proteomes" id="UP001163156">
    <property type="component" value="Chromosome"/>
</dbReference>
<dbReference type="InterPro" id="IPR001647">
    <property type="entry name" value="HTH_TetR"/>
</dbReference>
<gene>
    <name evidence="3" type="ORF">OM944_01405</name>
</gene>
<accession>A0ABY6MLS8</accession>
<dbReference type="RefSeq" id="WP_264809689.1">
    <property type="nucleotide sequence ID" value="NZ_CP110226.1"/>
</dbReference>
<reference evidence="3" key="1">
    <citation type="submission" date="2022-10" db="EMBL/GenBank/DDBJ databases">
        <title>Algoriphagus sp. a novel bacteria isolate from halophytes salicornia europaea.</title>
        <authorList>
            <person name="Peng Y."/>
            <person name="Jiang L."/>
            <person name="Lee J."/>
        </authorList>
    </citation>
    <scope>NUCLEOTIDE SEQUENCE</scope>
    <source>
        <strain evidence="3">TR-M5</strain>
    </source>
</reference>
<proteinExistence type="predicted"/>
<protein>
    <submittedName>
        <fullName evidence="3">TetR/AcrR family transcriptional regulator</fullName>
    </submittedName>
</protein>
<feature type="domain" description="HTH tetR-type" evidence="2">
    <location>
        <begin position="30"/>
        <end position="75"/>
    </location>
</feature>